<dbReference type="AlphaFoldDB" id="D6GVV7"/>
<organism evidence="1 2">
    <name type="scientific">Candidatus Parvarchaeum acidophilus ARMAN-5</name>
    <dbReference type="NCBI Taxonomy" id="662762"/>
    <lineage>
        <taxon>Archaea</taxon>
        <taxon>Candidatus Parvarchaeota</taxon>
        <taxon>Candidatus Parvarchaeum</taxon>
    </lineage>
</organism>
<accession>D6GVV7</accession>
<dbReference type="Proteomes" id="UP000009376">
    <property type="component" value="Unassembled WGS sequence"/>
</dbReference>
<proteinExistence type="predicted"/>
<reference evidence="1 2" key="1">
    <citation type="journal article" date="2010" name="Proc. Natl. Acad. Sci. U.S.A.">
        <title>Enigmatic, ultrasmall, uncultivated Archaea.</title>
        <authorList>
            <person name="Baker B.J."/>
            <person name="Comolli L.R."/>
            <person name="Dick G.J."/>
            <person name="Hauser L.J."/>
            <person name="Hyatt D."/>
            <person name="Dill B.D."/>
            <person name="Land M.L."/>
            <person name="Verberkmoes N.C."/>
            <person name="Hettich R.L."/>
            <person name="Banfield J.F."/>
        </authorList>
    </citation>
    <scope>NUCLEOTIDE SEQUENCE [LARGE SCALE GENOMIC DNA]</scope>
</reference>
<name>D6GVV7_PARA5</name>
<protein>
    <submittedName>
        <fullName evidence="1">Uncharacterized protein</fullName>
    </submittedName>
</protein>
<evidence type="ECO:0000313" key="2">
    <source>
        <dbReference type="Proteomes" id="UP000009376"/>
    </source>
</evidence>
<gene>
    <name evidence="1" type="ORF">BJBARM5_0626</name>
</gene>
<sequence length="72" mass="8644">MPLIKLSKEFNRLYTGLINLDINAKKEQNPYKESISMVYNTNSKDIEKLKRNMNTIYIVVNKYENLRKNYLK</sequence>
<evidence type="ECO:0000313" key="1">
    <source>
        <dbReference type="EMBL" id="EFD92668.1"/>
    </source>
</evidence>
<dbReference type="EMBL" id="GG745557">
    <property type="protein sequence ID" value="EFD92668.1"/>
    <property type="molecule type" value="Genomic_DNA"/>
</dbReference>